<dbReference type="AlphaFoldDB" id="A0A8J7Q7D6"/>
<organism evidence="2 3">
    <name type="scientific">Acanthopleuribacter pedis</name>
    <dbReference type="NCBI Taxonomy" id="442870"/>
    <lineage>
        <taxon>Bacteria</taxon>
        <taxon>Pseudomonadati</taxon>
        <taxon>Acidobacteriota</taxon>
        <taxon>Holophagae</taxon>
        <taxon>Acanthopleuribacterales</taxon>
        <taxon>Acanthopleuribacteraceae</taxon>
        <taxon>Acanthopleuribacter</taxon>
    </lineage>
</organism>
<name>A0A8J7Q7D6_9BACT</name>
<evidence type="ECO:0000313" key="3">
    <source>
        <dbReference type="Proteomes" id="UP000664417"/>
    </source>
</evidence>
<accession>A0A8J7Q7D6</accession>
<protein>
    <recommendedName>
        <fullName evidence="1">Ig-like domain-containing protein</fullName>
    </recommendedName>
</protein>
<evidence type="ECO:0000259" key="1">
    <source>
        <dbReference type="PROSITE" id="PS50835"/>
    </source>
</evidence>
<feature type="domain" description="Ig-like" evidence="1">
    <location>
        <begin position="349"/>
        <end position="437"/>
    </location>
</feature>
<comment type="caution">
    <text evidence="2">The sequence shown here is derived from an EMBL/GenBank/DDBJ whole genome shotgun (WGS) entry which is preliminary data.</text>
</comment>
<reference evidence="2" key="1">
    <citation type="submission" date="2021-03" db="EMBL/GenBank/DDBJ databases">
        <authorList>
            <person name="Wang G."/>
        </authorList>
    </citation>
    <scope>NUCLEOTIDE SEQUENCE</scope>
    <source>
        <strain evidence="2">KCTC 12899</strain>
    </source>
</reference>
<dbReference type="RefSeq" id="WP_207857775.1">
    <property type="nucleotide sequence ID" value="NZ_JAFREP010000005.1"/>
</dbReference>
<dbReference type="Proteomes" id="UP000664417">
    <property type="component" value="Unassembled WGS sequence"/>
</dbReference>
<keyword evidence="3" id="KW-1185">Reference proteome</keyword>
<dbReference type="EMBL" id="JAFREP010000005">
    <property type="protein sequence ID" value="MBO1318154.1"/>
    <property type="molecule type" value="Genomic_DNA"/>
</dbReference>
<dbReference type="PROSITE" id="PS50835">
    <property type="entry name" value="IG_LIKE"/>
    <property type="match status" value="1"/>
</dbReference>
<dbReference type="InterPro" id="IPR013783">
    <property type="entry name" value="Ig-like_fold"/>
</dbReference>
<evidence type="ECO:0000313" key="2">
    <source>
        <dbReference type="EMBL" id="MBO1318154.1"/>
    </source>
</evidence>
<dbReference type="Gene3D" id="2.60.40.10">
    <property type="entry name" value="Immunoglobulins"/>
    <property type="match status" value="1"/>
</dbReference>
<dbReference type="InterPro" id="IPR007110">
    <property type="entry name" value="Ig-like_dom"/>
</dbReference>
<proteinExistence type="predicted"/>
<sequence>MVDGSLVLAANEDTVIQYDVSRPDLPTQVDNDFSPCYPCLMDGSRNRVLGIKNNRLSVQTYGAEFSATEHALRTAFPRFTALAFQDELVVGFSEGRLAFIDWSDEVAPRVLADFNLGGDEAHIGFTGEMVRVQINSRLSTDTQGLFIYGVSNRDQITRRHFFGYHASAQVDDYLVGMDDERVYLYPANPFDFSRPLFTYLLPSAHRPFNELHFKDDLLLVGEGRFDVILVLRLVNNRLELEGELDINHFGILHRRDNIYLKYFHVQAWDISDLAEPRMIGEFDRNGRSITRTVAEDRYLYATGGFSSSGLSVIDLGEPTNMRVVQTLPAYAAPPAFHGVDVVVPTLCPPGLERARLAGCTEPEVQAPPAQSFKCESTQLVLSIPPILGEEVTYRWTRNGMLLENETTSTVFIQELIESSDVYTLTVTNTRGISTSVSTEVFPTVCTLALGYARRQTPETFCSTANPTVLTFIASLNNNGFCPR</sequence>
<gene>
    <name evidence="2" type="ORF">J3U88_06790</name>
</gene>